<sequence length="183" mass="19731">MSNQFNLKGKKIAILATSGFEQSELIKPKEMLAEQGAEVEVLSIDDQATITGWDQDKWGDEVAVDGQVAAAAPGDYDAIVLPGGQINPDILRNNKQAVSFIKRAHAETRVRAIGAICHGPWLLIESELARDSKVTSFPSIKTDLLNAGAAWEDNEVVHDGKLVTSRNPDDIPAFVGKISELVA</sequence>
<evidence type="ECO:0000313" key="4">
    <source>
        <dbReference type="Proteomes" id="UP000238949"/>
    </source>
</evidence>
<dbReference type="InterPro" id="IPR006286">
    <property type="entry name" value="C56_PfpI-like"/>
</dbReference>
<dbReference type="Gene3D" id="3.40.50.880">
    <property type="match status" value="1"/>
</dbReference>
<feature type="domain" description="DJ-1/PfpI" evidence="2">
    <location>
        <begin position="10"/>
        <end position="180"/>
    </location>
</feature>
<evidence type="ECO:0000256" key="1">
    <source>
        <dbReference type="ARBA" id="ARBA00008542"/>
    </source>
</evidence>
<dbReference type="OrthoDB" id="9792284at2"/>
<gene>
    <name evidence="3" type="ORF">C6Y40_06115</name>
</gene>
<evidence type="ECO:0000313" key="3">
    <source>
        <dbReference type="EMBL" id="PRO74460.1"/>
    </source>
</evidence>
<dbReference type="Proteomes" id="UP000238949">
    <property type="component" value="Unassembled WGS sequence"/>
</dbReference>
<name>A0A2S9VDC9_9ALTE</name>
<dbReference type="Pfam" id="PF01965">
    <property type="entry name" value="DJ-1_PfpI"/>
    <property type="match status" value="1"/>
</dbReference>
<dbReference type="PROSITE" id="PS51276">
    <property type="entry name" value="PEPTIDASE_C56_PFPI"/>
    <property type="match status" value="1"/>
</dbReference>
<dbReference type="AlphaFoldDB" id="A0A2S9VDC9"/>
<dbReference type="InterPro" id="IPR002818">
    <property type="entry name" value="DJ-1/PfpI"/>
</dbReference>
<dbReference type="GO" id="GO:0008233">
    <property type="term" value="F:peptidase activity"/>
    <property type="evidence" value="ECO:0007669"/>
    <property type="project" value="UniProtKB-KW"/>
</dbReference>
<reference evidence="4" key="1">
    <citation type="journal article" date="2020" name="Int. J. Syst. Evol. Microbiol.">
        <title>Alteromonas alba sp. nov., a marine bacterium isolated from the seawater of the West Pacific Ocean.</title>
        <authorList>
            <person name="Sun C."/>
            <person name="Wu Y.-H."/>
            <person name="Xamxidin M."/>
            <person name="Cheng H."/>
            <person name="Xu X.-W."/>
        </authorList>
    </citation>
    <scope>NUCLEOTIDE SEQUENCE [LARGE SCALE GENOMIC DNA]</scope>
    <source>
        <strain evidence="4">190</strain>
    </source>
</reference>
<keyword evidence="3" id="KW-0645">Protease</keyword>
<dbReference type="PANTHER" id="PTHR42733:SF12">
    <property type="entry name" value="PROTEINASE"/>
    <property type="match status" value="1"/>
</dbReference>
<proteinExistence type="inferred from homology"/>
<dbReference type="PANTHER" id="PTHR42733">
    <property type="entry name" value="DJ-1 PROTEIN"/>
    <property type="match status" value="1"/>
</dbReference>
<dbReference type="NCBIfam" id="TIGR01382">
    <property type="entry name" value="PfpI"/>
    <property type="match status" value="1"/>
</dbReference>
<dbReference type="SUPFAM" id="SSF52317">
    <property type="entry name" value="Class I glutamine amidotransferase-like"/>
    <property type="match status" value="1"/>
</dbReference>
<dbReference type="RefSeq" id="WP_105933833.1">
    <property type="nucleotide sequence ID" value="NZ_PVNP01000050.1"/>
</dbReference>
<organism evidence="3 4">
    <name type="scientific">Alteromonas alba</name>
    <dbReference type="NCBI Taxonomy" id="2079529"/>
    <lineage>
        <taxon>Bacteria</taxon>
        <taxon>Pseudomonadati</taxon>
        <taxon>Pseudomonadota</taxon>
        <taxon>Gammaproteobacteria</taxon>
        <taxon>Alteromonadales</taxon>
        <taxon>Alteromonadaceae</taxon>
        <taxon>Alteromonas/Salinimonas group</taxon>
        <taxon>Alteromonas</taxon>
    </lineage>
</organism>
<keyword evidence="4" id="KW-1185">Reference proteome</keyword>
<comment type="similarity">
    <text evidence="1">Belongs to the peptidase C56 family.</text>
</comment>
<dbReference type="EMBL" id="PVNP01000050">
    <property type="protein sequence ID" value="PRO74460.1"/>
    <property type="molecule type" value="Genomic_DNA"/>
</dbReference>
<dbReference type="InterPro" id="IPR029062">
    <property type="entry name" value="Class_I_gatase-like"/>
</dbReference>
<protein>
    <submittedName>
        <fullName evidence="3">Protease</fullName>
    </submittedName>
</protein>
<comment type="caution">
    <text evidence="3">The sequence shown here is derived from an EMBL/GenBank/DDBJ whole genome shotgun (WGS) entry which is preliminary data.</text>
</comment>
<dbReference type="GO" id="GO:0006508">
    <property type="term" value="P:proteolysis"/>
    <property type="evidence" value="ECO:0007669"/>
    <property type="project" value="UniProtKB-KW"/>
</dbReference>
<evidence type="ECO:0000259" key="2">
    <source>
        <dbReference type="Pfam" id="PF01965"/>
    </source>
</evidence>
<dbReference type="CDD" id="cd03134">
    <property type="entry name" value="GATase1_PfpI_like"/>
    <property type="match status" value="1"/>
</dbReference>
<keyword evidence="3" id="KW-0378">Hydrolase</keyword>
<accession>A0A2S9VDC9</accession>